<dbReference type="InterPro" id="IPR027417">
    <property type="entry name" value="P-loop_NTPase"/>
</dbReference>
<evidence type="ECO:0000256" key="1">
    <source>
        <dbReference type="ARBA" id="ARBA00022448"/>
    </source>
</evidence>
<dbReference type="InterPro" id="IPR003593">
    <property type="entry name" value="AAA+_ATPase"/>
</dbReference>
<keyword evidence="2" id="KW-1003">Cell membrane</keyword>
<proteinExistence type="predicted"/>
<evidence type="ECO:0000256" key="2">
    <source>
        <dbReference type="ARBA" id="ARBA00022475"/>
    </source>
</evidence>
<name>A0A6J7HMI3_9ZZZZ</name>
<evidence type="ECO:0000313" key="10">
    <source>
        <dbReference type="EMBL" id="CAB4922241.1"/>
    </source>
</evidence>
<dbReference type="SUPFAM" id="SSF52540">
    <property type="entry name" value="P-loop containing nucleoside triphosphate hydrolases"/>
    <property type="match status" value="1"/>
</dbReference>
<dbReference type="AlphaFoldDB" id="A0A6J7HMI3"/>
<keyword evidence="3" id="KW-0997">Cell inner membrane</keyword>
<sequence length="263" mass="26805">MPEGLSADVRLERGERSFAARLTVAPGTIVLVVGPSGAGKTSVVRALAGLVAPTEGTIRCGDRTWFDAAAGRDVRPRDRRVGVVVQELALLPHLSAWRNVAFAADRGGGALRPGGPSAPATSGGPSVHAASGTPPAGRRTRRDRRAEAVAWLDLLGLADRADARPADLSGGERQRVALARALARPSTALLLDEPFSALDDAAHAVAAELVRSEVARRGVPAVVVSHDPGDAARLGARTSAFVDGTLQAVGGGAAGRRADGVAG</sequence>
<dbReference type="PANTHER" id="PTHR42781:SF5">
    <property type="entry name" value="PUTRESCINE TRANSPORT ATP-BINDING PROTEIN POTG"/>
    <property type="match status" value="1"/>
</dbReference>
<reference evidence="10" key="1">
    <citation type="submission" date="2020-05" db="EMBL/GenBank/DDBJ databases">
        <authorList>
            <person name="Chiriac C."/>
            <person name="Salcher M."/>
            <person name="Ghai R."/>
            <person name="Kavagutti S V."/>
        </authorList>
    </citation>
    <scope>NUCLEOTIDE SEQUENCE</scope>
</reference>
<evidence type="ECO:0000256" key="6">
    <source>
        <dbReference type="ARBA" id="ARBA00022967"/>
    </source>
</evidence>
<evidence type="ECO:0000256" key="4">
    <source>
        <dbReference type="ARBA" id="ARBA00022741"/>
    </source>
</evidence>
<feature type="region of interest" description="Disordered" evidence="8">
    <location>
        <begin position="111"/>
        <end position="143"/>
    </location>
</feature>
<dbReference type="PANTHER" id="PTHR42781">
    <property type="entry name" value="SPERMIDINE/PUTRESCINE IMPORT ATP-BINDING PROTEIN POTA"/>
    <property type="match status" value="1"/>
</dbReference>
<dbReference type="PROSITE" id="PS00211">
    <property type="entry name" value="ABC_TRANSPORTER_1"/>
    <property type="match status" value="1"/>
</dbReference>
<feature type="compositionally biased region" description="Low complexity" evidence="8">
    <location>
        <begin position="113"/>
        <end position="137"/>
    </location>
</feature>
<keyword evidence="7" id="KW-0472">Membrane</keyword>
<dbReference type="InterPro" id="IPR003439">
    <property type="entry name" value="ABC_transporter-like_ATP-bd"/>
</dbReference>
<keyword evidence="1" id="KW-0813">Transport</keyword>
<dbReference type="PROSITE" id="PS50893">
    <property type="entry name" value="ABC_TRANSPORTER_2"/>
    <property type="match status" value="1"/>
</dbReference>
<evidence type="ECO:0000256" key="3">
    <source>
        <dbReference type="ARBA" id="ARBA00022519"/>
    </source>
</evidence>
<keyword evidence="6" id="KW-1278">Translocase</keyword>
<dbReference type="InterPro" id="IPR050093">
    <property type="entry name" value="ABC_SmlMolc_Importer"/>
</dbReference>
<evidence type="ECO:0000259" key="9">
    <source>
        <dbReference type="PROSITE" id="PS50893"/>
    </source>
</evidence>
<keyword evidence="5" id="KW-0067">ATP-binding</keyword>
<evidence type="ECO:0000256" key="5">
    <source>
        <dbReference type="ARBA" id="ARBA00022840"/>
    </source>
</evidence>
<dbReference type="SMART" id="SM00382">
    <property type="entry name" value="AAA"/>
    <property type="match status" value="1"/>
</dbReference>
<organism evidence="10">
    <name type="scientific">freshwater metagenome</name>
    <dbReference type="NCBI Taxonomy" id="449393"/>
    <lineage>
        <taxon>unclassified sequences</taxon>
        <taxon>metagenomes</taxon>
        <taxon>ecological metagenomes</taxon>
    </lineage>
</organism>
<dbReference type="Gene3D" id="3.40.50.300">
    <property type="entry name" value="P-loop containing nucleotide triphosphate hydrolases"/>
    <property type="match status" value="1"/>
</dbReference>
<dbReference type="EMBL" id="CAFBMK010000112">
    <property type="protein sequence ID" value="CAB4922241.1"/>
    <property type="molecule type" value="Genomic_DNA"/>
</dbReference>
<accession>A0A6J7HMI3</accession>
<evidence type="ECO:0000256" key="8">
    <source>
        <dbReference type="SAM" id="MobiDB-lite"/>
    </source>
</evidence>
<dbReference type="InterPro" id="IPR017871">
    <property type="entry name" value="ABC_transporter-like_CS"/>
</dbReference>
<protein>
    <submittedName>
        <fullName evidence="10">Unannotated protein</fullName>
    </submittedName>
</protein>
<feature type="domain" description="ABC transporter" evidence="9">
    <location>
        <begin position="2"/>
        <end position="262"/>
    </location>
</feature>
<dbReference type="GO" id="GO:0016887">
    <property type="term" value="F:ATP hydrolysis activity"/>
    <property type="evidence" value="ECO:0007669"/>
    <property type="project" value="InterPro"/>
</dbReference>
<dbReference type="Pfam" id="PF00005">
    <property type="entry name" value="ABC_tran"/>
    <property type="match status" value="1"/>
</dbReference>
<keyword evidence="4" id="KW-0547">Nucleotide-binding</keyword>
<gene>
    <name evidence="10" type="ORF">UFOPK3564_01903</name>
</gene>
<evidence type="ECO:0000256" key="7">
    <source>
        <dbReference type="ARBA" id="ARBA00023136"/>
    </source>
</evidence>
<dbReference type="GO" id="GO:0005524">
    <property type="term" value="F:ATP binding"/>
    <property type="evidence" value="ECO:0007669"/>
    <property type="project" value="UniProtKB-KW"/>
</dbReference>